<name>A0A914PCJ6_9BILA</name>
<sequence length="136" mass="15424">MHHYFPPKNFTDRCWQPDIDIGSVPCMSACFTIVEEVYAHGQAVMRGCVDRLLLFGMDVDVKEAIISYDEMCRTMDRHLLQLVPLHQENPLVLMCTCTGKLCNKNDAENMLSKTSSPAFLSPIILLFALALLNVFR</sequence>
<keyword evidence="2" id="KW-1185">Reference proteome</keyword>
<evidence type="ECO:0000313" key="2">
    <source>
        <dbReference type="Proteomes" id="UP000887578"/>
    </source>
</evidence>
<dbReference type="PANTHER" id="PTHR34722:SF6">
    <property type="entry name" value="HOMOLOG OF ODR-2 (TWO)"/>
    <property type="match status" value="1"/>
</dbReference>
<dbReference type="GO" id="GO:0030424">
    <property type="term" value="C:axon"/>
    <property type="evidence" value="ECO:0007669"/>
    <property type="project" value="TreeGrafter"/>
</dbReference>
<dbReference type="Proteomes" id="UP000887578">
    <property type="component" value="Unplaced"/>
</dbReference>
<feature type="transmembrane region" description="Helical" evidence="1">
    <location>
        <begin position="118"/>
        <end position="135"/>
    </location>
</feature>
<keyword evidence="1" id="KW-0812">Transmembrane</keyword>
<dbReference type="GO" id="GO:0043025">
    <property type="term" value="C:neuronal cell body"/>
    <property type="evidence" value="ECO:0007669"/>
    <property type="project" value="TreeGrafter"/>
</dbReference>
<dbReference type="GO" id="GO:1990834">
    <property type="term" value="P:response to odorant"/>
    <property type="evidence" value="ECO:0007669"/>
    <property type="project" value="TreeGrafter"/>
</dbReference>
<dbReference type="Pfam" id="PF06579">
    <property type="entry name" value="Ly-6_related"/>
    <property type="match status" value="1"/>
</dbReference>
<dbReference type="PANTHER" id="PTHR34722">
    <property type="entry name" value="HOMOLOG OF ODR-2 (TWO)-RELATED"/>
    <property type="match status" value="1"/>
</dbReference>
<evidence type="ECO:0000313" key="3">
    <source>
        <dbReference type="WBParaSite" id="PDA_v2.g159.t1"/>
    </source>
</evidence>
<evidence type="ECO:0000256" key="1">
    <source>
        <dbReference type="SAM" id="Phobius"/>
    </source>
</evidence>
<dbReference type="WBParaSite" id="PDA_v2.g159.t1">
    <property type="protein sequence ID" value="PDA_v2.g159.t1"/>
    <property type="gene ID" value="PDA_v2.g159"/>
</dbReference>
<proteinExistence type="predicted"/>
<keyword evidence="1" id="KW-1133">Transmembrane helix</keyword>
<accession>A0A914PCJ6</accession>
<organism evidence="2 3">
    <name type="scientific">Panagrolaimus davidi</name>
    <dbReference type="NCBI Taxonomy" id="227884"/>
    <lineage>
        <taxon>Eukaryota</taxon>
        <taxon>Metazoa</taxon>
        <taxon>Ecdysozoa</taxon>
        <taxon>Nematoda</taxon>
        <taxon>Chromadorea</taxon>
        <taxon>Rhabditida</taxon>
        <taxon>Tylenchina</taxon>
        <taxon>Panagrolaimomorpha</taxon>
        <taxon>Panagrolaimoidea</taxon>
        <taxon>Panagrolaimidae</taxon>
        <taxon>Panagrolaimus</taxon>
    </lineage>
</organism>
<dbReference type="InterPro" id="IPR010558">
    <property type="entry name" value="Ly-6-related"/>
</dbReference>
<dbReference type="GO" id="GO:0042048">
    <property type="term" value="P:olfactory behavior"/>
    <property type="evidence" value="ECO:0007669"/>
    <property type="project" value="TreeGrafter"/>
</dbReference>
<protein>
    <submittedName>
        <fullName evidence="3">Uncharacterized protein</fullName>
    </submittedName>
</protein>
<keyword evidence="1" id="KW-0472">Membrane</keyword>
<reference evidence="3" key="1">
    <citation type="submission" date="2022-11" db="UniProtKB">
        <authorList>
            <consortium name="WormBaseParasite"/>
        </authorList>
    </citation>
    <scope>IDENTIFICATION</scope>
</reference>
<dbReference type="AlphaFoldDB" id="A0A914PCJ6"/>